<evidence type="ECO:0000256" key="5">
    <source>
        <dbReference type="ARBA" id="ARBA00023136"/>
    </source>
</evidence>
<keyword evidence="3 6" id="KW-0812">Transmembrane</keyword>
<gene>
    <name evidence="7" type="ORF">CDV25_08700</name>
</gene>
<dbReference type="Proteomes" id="UP000244890">
    <property type="component" value="Chromosome"/>
</dbReference>
<accession>A0A2U8FF09</accession>
<evidence type="ECO:0000256" key="4">
    <source>
        <dbReference type="ARBA" id="ARBA00022989"/>
    </source>
</evidence>
<dbReference type="GO" id="GO:0005886">
    <property type="term" value="C:plasma membrane"/>
    <property type="evidence" value="ECO:0007669"/>
    <property type="project" value="UniProtKB-SubCell"/>
</dbReference>
<feature type="transmembrane region" description="Helical" evidence="6">
    <location>
        <begin position="39"/>
        <end position="63"/>
    </location>
</feature>
<dbReference type="Pfam" id="PF01810">
    <property type="entry name" value="LysE"/>
    <property type="match status" value="1"/>
</dbReference>
<evidence type="ECO:0000256" key="6">
    <source>
        <dbReference type="SAM" id="Phobius"/>
    </source>
</evidence>
<feature type="transmembrane region" description="Helical" evidence="6">
    <location>
        <begin position="192"/>
        <end position="213"/>
    </location>
</feature>
<dbReference type="PANTHER" id="PTHR30086">
    <property type="entry name" value="ARGININE EXPORTER PROTEIN ARGO"/>
    <property type="match status" value="1"/>
</dbReference>
<dbReference type="InterPro" id="IPR001123">
    <property type="entry name" value="LeuE-type"/>
</dbReference>
<dbReference type="EMBL" id="CP021886">
    <property type="protein sequence ID" value="AWI34832.1"/>
    <property type="molecule type" value="Genomic_DNA"/>
</dbReference>
<evidence type="ECO:0000256" key="1">
    <source>
        <dbReference type="ARBA" id="ARBA00004651"/>
    </source>
</evidence>
<keyword evidence="5 6" id="KW-0472">Membrane</keyword>
<dbReference type="PANTHER" id="PTHR30086:SF20">
    <property type="entry name" value="ARGININE EXPORTER PROTEIN ARGO-RELATED"/>
    <property type="match status" value="1"/>
</dbReference>
<protein>
    <submittedName>
        <fullName evidence="7">Lysine transporter LysE</fullName>
    </submittedName>
</protein>
<evidence type="ECO:0000313" key="8">
    <source>
        <dbReference type="Proteomes" id="UP000244890"/>
    </source>
</evidence>
<reference evidence="7 8" key="1">
    <citation type="submission" date="2017-06" db="EMBL/GenBank/DDBJ databases">
        <title>Complete genome of Helicobacter apodemus.</title>
        <authorList>
            <person name="Cho S."/>
        </authorList>
    </citation>
    <scope>NUCLEOTIDE SEQUENCE [LARGE SCALE GENOMIC DNA]</scope>
    <source>
        <strain evidence="8">SNUVETPUB-15-01</strain>
    </source>
</reference>
<feature type="transmembrane region" description="Helical" evidence="6">
    <location>
        <begin position="6"/>
        <end position="27"/>
    </location>
</feature>
<keyword evidence="4 6" id="KW-1133">Transmembrane helix</keyword>
<feature type="transmembrane region" description="Helical" evidence="6">
    <location>
        <begin position="161"/>
        <end position="180"/>
    </location>
</feature>
<evidence type="ECO:0000256" key="2">
    <source>
        <dbReference type="ARBA" id="ARBA00022475"/>
    </source>
</evidence>
<evidence type="ECO:0000256" key="3">
    <source>
        <dbReference type="ARBA" id="ARBA00022692"/>
    </source>
</evidence>
<name>A0A2U8FF09_9HELI</name>
<dbReference type="OrthoDB" id="9804822at2"/>
<sequence>MLEVLFAYILAVFLLIATPGPVVALVLRNASLYGFKVALFTSIGTNFASLILITLAIAVILGVFQVSPFVLSLLSLLGCVFIFYLGASSLYQTFKSHQNKSSQDLNTQEKFGKNTLKKTFISSFLEGFGIAISNPKDIIFFMAFFPQFIHISPSITLSLSLLVAIWILLDFSILMSYAILMQKVIFLRYKNGIGIVSDIVLMIVGIFGGYYLLQGLYESYSL</sequence>
<dbReference type="RefSeq" id="WP_108911608.1">
    <property type="nucleotide sequence ID" value="NZ_CP021886.1"/>
</dbReference>
<dbReference type="GO" id="GO:0015171">
    <property type="term" value="F:amino acid transmembrane transporter activity"/>
    <property type="evidence" value="ECO:0007669"/>
    <property type="project" value="TreeGrafter"/>
</dbReference>
<proteinExistence type="predicted"/>
<organism evidence="7 8">
    <name type="scientific">Helicobacter apodemus</name>
    <dbReference type="NCBI Taxonomy" id="135569"/>
    <lineage>
        <taxon>Bacteria</taxon>
        <taxon>Pseudomonadati</taxon>
        <taxon>Campylobacterota</taxon>
        <taxon>Epsilonproteobacteria</taxon>
        <taxon>Campylobacterales</taxon>
        <taxon>Helicobacteraceae</taxon>
        <taxon>Helicobacter</taxon>
    </lineage>
</organism>
<keyword evidence="2" id="KW-1003">Cell membrane</keyword>
<feature type="transmembrane region" description="Helical" evidence="6">
    <location>
        <begin position="69"/>
        <end position="91"/>
    </location>
</feature>
<evidence type="ECO:0000313" key="7">
    <source>
        <dbReference type="EMBL" id="AWI34832.1"/>
    </source>
</evidence>
<dbReference type="AlphaFoldDB" id="A0A2U8FF09"/>
<comment type="subcellular location">
    <subcellularLocation>
        <location evidence="1">Cell membrane</location>
        <topology evidence="1">Multi-pass membrane protein</topology>
    </subcellularLocation>
</comment>
<dbReference type="KEGG" id="had:CDV25_08700"/>